<feature type="domain" description="HTH luxR-type" evidence="7">
    <location>
        <begin position="150"/>
        <end position="215"/>
    </location>
</feature>
<evidence type="ECO:0000256" key="1">
    <source>
        <dbReference type="ARBA" id="ARBA00022553"/>
    </source>
</evidence>
<keyword evidence="10" id="KW-1185">Reference proteome</keyword>
<keyword evidence="4" id="KW-0804">Transcription</keyword>
<keyword evidence="1 5" id="KW-0597">Phosphoprotein</keyword>
<name>A0ABX1CCJ5_9ACTN</name>
<dbReference type="SMART" id="SM00421">
    <property type="entry name" value="HTH_LUXR"/>
    <property type="match status" value="1"/>
</dbReference>
<dbReference type="PROSITE" id="PS50043">
    <property type="entry name" value="HTH_LUXR_2"/>
    <property type="match status" value="1"/>
</dbReference>
<evidence type="ECO:0000313" key="10">
    <source>
        <dbReference type="Proteomes" id="UP000727056"/>
    </source>
</evidence>
<dbReference type="CDD" id="cd06170">
    <property type="entry name" value="LuxR_C_like"/>
    <property type="match status" value="1"/>
</dbReference>
<evidence type="ECO:0000259" key="8">
    <source>
        <dbReference type="PROSITE" id="PS50110"/>
    </source>
</evidence>
<dbReference type="SUPFAM" id="SSF52172">
    <property type="entry name" value="CheY-like"/>
    <property type="match status" value="1"/>
</dbReference>
<dbReference type="PRINTS" id="PR00038">
    <property type="entry name" value="HTHLUXR"/>
</dbReference>
<dbReference type="SMART" id="SM00448">
    <property type="entry name" value="REC"/>
    <property type="match status" value="1"/>
</dbReference>
<proteinExistence type="predicted"/>
<dbReference type="CDD" id="cd17535">
    <property type="entry name" value="REC_NarL-like"/>
    <property type="match status" value="1"/>
</dbReference>
<feature type="domain" description="Response regulatory" evidence="8">
    <location>
        <begin position="4"/>
        <end position="122"/>
    </location>
</feature>
<dbReference type="EMBL" id="JAAVJC010000201">
    <property type="protein sequence ID" value="NJQ16831.1"/>
    <property type="molecule type" value="Genomic_DNA"/>
</dbReference>
<feature type="modified residue" description="4-aspartylphosphate" evidence="5">
    <location>
        <position position="55"/>
    </location>
</feature>
<evidence type="ECO:0000256" key="4">
    <source>
        <dbReference type="ARBA" id="ARBA00023163"/>
    </source>
</evidence>
<dbReference type="InterPro" id="IPR001789">
    <property type="entry name" value="Sig_transdc_resp-reg_receiver"/>
</dbReference>
<organism evidence="9 10">
    <name type="scientific">Streptomyces bohaiensis</name>
    <dbReference type="NCBI Taxonomy" id="1431344"/>
    <lineage>
        <taxon>Bacteria</taxon>
        <taxon>Bacillati</taxon>
        <taxon>Actinomycetota</taxon>
        <taxon>Actinomycetes</taxon>
        <taxon>Kitasatosporales</taxon>
        <taxon>Streptomycetaceae</taxon>
        <taxon>Streptomyces</taxon>
    </lineage>
</organism>
<feature type="compositionally biased region" description="Basic and acidic residues" evidence="6">
    <location>
        <begin position="249"/>
        <end position="258"/>
    </location>
</feature>
<dbReference type="Pfam" id="PF00196">
    <property type="entry name" value="GerE"/>
    <property type="match status" value="1"/>
</dbReference>
<dbReference type="RefSeq" id="WP_168089538.1">
    <property type="nucleotide sequence ID" value="NZ_BHZH01000027.1"/>
</dbReference>
<dbReference type="PROSITE" id="PS00622">
    <property type="entry name" value="HTH_LUXR_1"/>
    <property type="match status" value="1"/>
</dbReference>
<evidence type="ECO:0000256" key="6">
    <source>
        <dbReference type="SAM" id="MobiDB-lite"/>
    </source>
</evidence>
<evidence type="ECO:0000313" key="9">
    <source>
        <dbReference type="EMBL" id="NJQ16831.1"/>
    </source>
</evidence>
<dbReference type="PANTHER" id="PTHR43214:SF24">
    <property type="entry name" value="TRANSCRIPTIONAL REGULATORY PROTEIN NARL-RELATED"/>
    <property type="match status" value="1"/>
</dbReference>
<sequence>MNISVVVADGQALVRAGLLALLHAASGIEVVGEAADGRQAVHLATALHPDVVLMDVRMPRLDGIAATRLIVGGHAHRGPRVLMLTACDAPEYVSTALGAGASGFVLKDTPPERLVSAVRTVAAGDMLITPVVTRELVETYTRHHRALTLGLNRLGPLTTRETDVLRLVAAGLGNAEIAARLGLSAATVKTHVKRVMQKLGVNSRAQAVVLAYESGLVVPRGRVAAELSDGTSAATVPTAGPGGCPAPSGRREADPLRG</sequence>
<comment type="caution">
    <text evidence="9">The sequence shown here is derived from an EMBL/GenBank/DDBJ whole genome shotgun (WGS) entry which is preliminary data.</text>
</comment>
<keyword evidence="2" id="KW-0805">Transcription regulation</keyword>
<evidence type="ECO:0000256" key="2">
    <source>
        <dbReference type="ARBA" id="ARBA00023015"/>
    </source>
</evidence>
<protein>
    <submittedName>
        <fullName evidence="9">Response regulator transcription factor</fullName>
    </submittedName>
</protein>
<dbReference type="Proteomes" id="UP000727056">
    <property type="component" value="Unassembled WGS sequence"/>
</dbReference>
<dbReference type="PROSITE" id="PS50110">
    <property type="entry name" value="RESPONSE_REGULATORY"/>
    <property type="match status" value="1"/>
</dbReference>
<dbReference type="InterPro" id="IPR016032">
    <property type="entry name" value="Sig_transdc_resp-reg_C-effctor"/>
</dbReference>
<evidence type="ECO:0000256" key="5">
    <source>
        <dbReference type="PROSITE-ProRule" id="PRU00169"/>
    </source>
</evidence>
<reference evidence="9 10" key="1">
    <citation type="submission" date="2020-03" db="EMBL/GenBank/DDBJ databases">
        <title>Draft genome of Streptomyces sp. ventii, isolated from the Axial Seamount in the Pacific Ocean, and resequencing of the two type strains Streptomyces lonarensis strain NCL 716 and Streptomyces bohaiensis strain 11A07.</title>
        <authorList>
            <person name="Loughran R.M."/>
            <person name="Pfannmuller K.M."/>
            <person name="Wasson B.J."/>
            <person name="Deadmond M.C."/>
            <person name="Paddock B.E."/>
            <person name="Koyack M.J."/>
            <person name="Gallegos D.A."/>
            <person name="Mitchell E.A."/>
            <person name="Ushijima B."/>
            <person name="Saw J.H."/>
            <person name="Mcphail K.L."/>
            <person name="Videau P."/>
        </authorList>
    </citation>
    <scope>NUCLEOTIDE SEQUENCE [LARGE SCALE GENOMIC DNA]</scope>
    <source>
        <strain evidence="9 10">11A07</strain>
    </source>
</reference>
<dbReference type="Gene3D" id="3.40.50.2300">
    <property type="match status" value="1"/>
</dbReference>
<dbReference type="SUPFAM" id="SSF46894">
    <property type="entry name" value="C-terminal effector domain of the bipartite response regulators"/>
    <property type="match status" value="1"/>
</dbReference>
<dbReference type="InterPro" id="IPR058245">
    <property type="entry name" value="NreC/VraR/RcsB-like_REC"/>
</dbReference>
<gene>
    <name evidence="9" type="ORF">HCN52_18310</name>
</gene>
<dbReference type="InterPro" id="IPR011006">
    <property type="entry name" value="CheY-like_superfamily"/>
</dbReference>
<accession>A0ABX1CCJ5</accession>
<feature type="region of interest" description="Disordered" evidence="6">
    <location>
        <begin position="229"/>
        <end position="258"/>
    </location>
</feature>
<dbReference type="Pfam" id="PF00072">
    <property type="entry name" value="Response_reg"/>
    <property type="match status" value="1"/>
</dbReference>
<dbReference type="InterPro" id="IPR000792">
    <property type="entry name" value="Tscrpt_reg_LuxR_C"/>
</dbReference>
<evidence type="ECO:0000256" key="3">
    <source>
        <dbReference type="ARBA" id="ARBA00023125"/>
    </source>
</evidence>
<dbReference type="InterPro" id="IPR039420">
    <property type="entry name" value="WalR-like"/>
</dbReference>
<keyword evidence="3" id="KW-0238">DNA-binding</keyword>
<evidence type="ECO:0000259" key="7">
    <source>
        <dbReference type="PROSITE" id="PS50043"/>
    </source>
</evidence>
<dbReference type="PANTHER" id="PTHR43214">
    <property type="entry name" value="TWO-COMPONENT RESPONSE REGULATOR"/>
    <property type="match status" value="1"/>
</dbReference>